<dbReference type="EMBL" id="QPGB01000004">
    <property type="protein sequence ID" value="RCS57056.1"/>
    <property type="molecule type" value="Genomic_DNA"/>
</dbReference>
<organism evidence="5 6">
    <name type="scientific">Parvibium lacunae</name>
    <dbReference type="NCBI Taxonomy" id="1888893"/>
    <lineage>
        <taxon>Bacteria</taxon>
        <taxon>Pseudomonadati</taxon>
        <taxon>Pseudomonadota</taxon>
        <taxon>Betaproteobacteria</taxon>
        <taxon>Burkholderiales</taxon>
        <taxon>Alcaligenaceae</taxon>
        <taxon>Parvibium</taxon>
    </lineage>
</organism>
<keyword evidence="3 5" id="KW-0808">Transferase</keyword>
<evidence type="ECO:0000256" key="3">
    <source>
        <dbReference type="ARBA" id="ARBA00022679"/>
    </source>
</evidence>
<evidence type="ECO:0000313" key="5">
    <source>
        <dbReference type="EMBL" id="RCS57056.1"/>
    </source>
</evidence>
<keyword evidence="2" id="KW-0328">Glycosyltransferase</keyword>
<dbReference type="SUPFAM" id="SSF53448">
    <property type="entry name" value="Nucleotide-diphospho-sugar transferases"/>
    <property type="match status" value="1"/>
</dbReference>
<protein>
    <submittedName>
        <fullName evidence="5">Glycosyltransferase family 2 protein</fullName>
    </submittedName>
</protein>
<dbReference type="Proteomes" id="UP000252357">
    <property type="component" value="Unassembled WGS sequence"/>
</dbReference>
<dbReference type="PANTHER" id="PTHR43630">
    <property type="entry name" value="POLY-BETA-1,6-N-ACETYL-D-GLUCOSAMINE SYNTHASE"/>
    <property type="match status" value="1"/>
</dbReference>
<dbReference type="InterPro" id="IPR001173">
    <property type="entry name" value="Glyco_trans_2-like"/>
</dbReference>
<dbReference type="AlphaFoldDB" id="A0A368L0J0"/>
<evidence type="ECO:0000259" key="4">
    <source>
        <dbReference type="Pfam" id="PF00535"/>
    </source>
</evidence>
<dbReference type="RefSeq" id="WP_114403198.1">
    <property type="nucleotide sequence ID" value="NZ_QPGB01000004.1"/>
</dbReference>
<dbReference type="Pfam" id="PF00535">
    <property type="entry name" value="Glycos_transf_2"/>
    <property type="match status" value="1"/>
</dbReference>
<dbReference type="GO" id="GO:0016757">
    <property type="term" value="F:glycosyltransferase activity"/>
    <property type="evidence" value="ECO:0007669"/>
    <property type="project" value="UniProtKB-KW"/>
</dbReference>
<evidence type="ECO:0000313" key="6">
    <source>
        <dbReference type="Proteomes" id="UP000252357"/>
    </source>
</evidence>
<evidence type="ECO:0000256" key="2">
    <source>
        <dbReference type="ARBA" id="ARBA00022676"/>
    </source>
</evidence>
<sequence>MTPSPVSTSAVVAPEFKLSATRVPLVIVSPVRDEAALIRLTLDAMLQQTVLPVEWVIVDDGSTDATPAIVAAYAARYPFIRLVHNPDRGYRKVGAGVVVAFKFGVSQIQYQAYQYLAKMDGDMSFGPHYLAQMFAAFDADPRLAAISGKVFRPEGNQLVEEAIIDEHVAGQFKLYRRAAYEEIGGFVEEVLWDGIDVHMARMKGWHTQSIPAPEARLYHHRLMGSSDKNVFRGRMRWGRGIWFMGYHPLYALASALFRMREKPRVIGGLVIFFAYCKAAVTQHPRYDYPGFREYLQDWQLAQLKQKAAGLLTKLGLLTNPESAKPPKKGQE</sequence>
<gene>
    <name evidence="5" type="ORF">DU000_09625</name>
</gene>
<dbReference type="Gene3D" id="3.90.550.10">
    <property type="entry name" value="Spore Coat Polysaccharide Biosynthesis Protein SpsA, Chain A"/>
    <property type="match status" value="1"/>
</dbReference>
<dbReference type="CDD" id="cd00761">
    <property type="entry name" value="Glyco_tranf_GTA_type"/>
    <property type="match status" value="1"/>
</dbReference>
<comment type="similarity">
    <text evidence="1">Belongs to the glycosyltransferase 2 family.</text>
</comment>
<accession>A0A368L0J0</accession>
<dbReference type="PANTHER" id="PTHR43630:SF1">
    <property type="entry name" value="POLY-BETA-1,6-N-ACETYL-D-GLUCOSAMINE SYNTHASE"/>
    <property type="match status" value="1"/>
</dbReference>
<dbReference type="OrthoDB" id="9801954at2"/>
<comment type="caution">
    <text evidence="5">The sequence shown here is derived from an EMBL/GenBank/DDBJ whole genome shotgun (WGS) entry which is preliminary data.</text>
</comment>
<dbReference type="InterPro" id="IPR029044">
    <property type="entry name" value="Nucleotide-diphossugar_trans"/>
</dbReference>
<proteinExistence type="inferred from homology"/>
<name>A0A368L0J0_9BURK</name>
<feature type="domain" description="Glycosyltransferase 2-like" evidence="4">
    <location>
        <begin position="27"/>
        <end position="158"/>
    </location>
</feature>
<reference evidence="5 6" key="1">
    <citation type="journal article" date="2018" name="Int. J. Syst. Evol. Microbiol.">
        <title>Parvibium lacunae gen. nov., sp. nov., a new member of the family Alcaligenaceae isolated from a freshwater pond.</title>
        <authorList>
            <person name="Chen W.M."/>
            <person name="Xie P.B."/>
            <person name="Hsu M.Y."/>
            <person name="Sheu S.Y."/>
        </authorList>
    </citation>
    <scope>NUCLEOTIDE SEQUENCE [LARGE SCALE GENOMIC DNA]</scope>
    <source>
        <strain evidence="5 6">KMB9</strain>
    </source>
</reference>
<keyword evidence="6" id="KW-1185">Reference proteome</keyword>
<evidence type="ECO:0000256" key="1">
    <source>
        <dbReference type="ARBA" id="ARBA00006739"/>
    </source>
</evidence>